<dbReference type="GO" id="GO:0016798">
    <property type="term" value="F:hydrolase activity, acting on glycosyl bonds"/>
    <property type="evidence" value="ECO:0007669"/>
    <property type="project" value="InterPro"/>
</dbReference>
<dbReference type="Pfam" id="PF02018">
    <property type="entry name" value="CBM_4_9"/>
    <property type="match status" value="1"/>
</dbReference>
<evidence type="ECO:0000256" key="1">
    <source>
        <dbReference type="ARBA" id="ARBA00022801"/>
    </source>
</evidence>
<dbReference type="AlphaFoldDB" id="A0A7H0GYW1"/>
<protein>
    <recommendedName>
        <fullName evidence="2">CBM-cenC domain-containing protein</fullName>
    </recommendedName>
</protein>
<dbReference type="RefSeq" id="WP_187733691.1">
    <property type="nucleotide sequence ID" value="NZ_BMFN01000001.1"/>
</dbReference>
<dbReference type="KEGG" id="hqi:H9L05_07845"/>
<name>A0A7H0GYW1_9BACT</name>
<reference evidence="3 4" key="1">
    <citation type="submission" date="2020-08" db="EMBL/GenBank/DDBJ databases">
        <title>Genome sequence of Hymenobacter qilianensis JCM 19763T.</title>
        <authorList>
            <person name="Hyun D.-W."/>
            <person name="Bae J.-W."/>
        </authorList>
    </citation>
    <scope>NUCLEOTIDE SEQUENCE [LARGE SCALE GENOMIC DNA]</scope>
    <source>
        <strain evidence="3 4">JCM 19763</strain>
    </source>
</reference>
<evidence type="ECO:0000313" key="3">
    <source>
        <dbReference type="EMBL" id="QNP53477.1"/>
    </source>
</evidence>
<dbReference type="InterPro" id="IPR008979">
    <property type="entry name" value="Galactose-bd-like_sf"/>
</dbReference>
<dbReference type="Gene3D" id="2.60.120.260">
    <property type="entry name" value="Galactose-binding domain-like"/>
    <property type="match status" value="1"/>
</dbReference>
<organism evidence="3 4">
    <name type="scientific">Hymenobacter qilianensis</name>
    <dbReference type="NCBI Taxonomy" id="1385715"/>
    <lineage>
        <taxon>Bacteria</taxon>
        <taxon>Pseudomonadati</taxon>
        <taxon>Bacteroidota</taxon>
        <taxon>Cytophagia</taxon>
        <taxon>Cytophagales</taxon>
        <taxon>Hymenobacteraceae</taxon>
        <taxon>Hymenobacter</taxon>
    </lineage>
</organism>
<proteinExistence type="predicted"/>
<dbReference type="Proteomes" id="UP000516093">
    <property type="component" value="Chromosome"/>
</dbReference>
<accession>A0A7H0GYW1</accession>
<dbReference type="InterPro" id="IPR003305">
    <property type="entry name" value="CenC_carb-bd"/>
</dbReference>
<keyword evidence="1" id="KW-0378">Hydrolase</keyword>
<gene>
    <name evidence="3" type="ORF">H9L05_07845</name>
</gene>
<dbReference type="PROSITE" id="PS51257">
    <property type="entry name" value="PROKAR_LIPOPROTEIN"/>
    <property type="match status" value="1"/>
</dbReference>
<keyword evidence="4" id="KW-1185">Reference proteome</keyword>
<feature type="domain" description="CBM-cenC" evidence="2">
    <location>
        <begin position="37"/>
        <end position="159"/>
    </location>
</feature>
<dbReference type="EMBL" id="CP060784">
    <property type="protein sequence ID" value="QNP53477.1"/>
    <property type="molecule type" value="Genomic_DNA"/>
</dbReference>
<sequence length="178" mass="20191">MPRLTTWIALALLMTACSHDANKTKEKIPEVAADRVLFTTSFEDFEGWVAENPSLNKEKAHTGQYSIKVDQNMEFSQTYTNQLARLSPKRFDKVRLTAWGYLTAPSAAALVFQITRADQTSVFYEKIDINKVNSWEQVSKVLTLPTVLDPMDQVRIYLWRASATAPAYLDDVKLSVEP</sequence>
<evidence type="ECO:0000313" key="4">
    <source>
        <dbReference type="Proteomes" id="UP000516093"/>
    </source>
</evidence>
<evidence type="ECO:0000259" key="2">
    <source>
        <dbReference type="Pfam" id="PF02018"/>
    </source>
</evidence>
<dbReference type="SUPFAM" id="SSF49785">
    <property type="entry name" value="Galactose-binding domain-like"/>
    <property type="match status" value="1"/>
</dbReference>